<dbReference type="PROSITE" id="PS00107">
    <property type="entry name" value="PROTEIN_KINASE_ATP"/>
    <property type="match status" value="1"/>
</dbReference>
<comment type="caution">
    <text evidence="10">The sequence shown here is derived from an EMBL/GenBank/DDBJ whole genome shotgun (WGS) entry which is preliminary data.</text>
</comment>
<evidence type="ECO:0000256" key="8">
    <source>
        <dbReference type="SAM" id="MobiDB-lite"/>
    </source>
</evidence>
<name>A0A542UJE0_9ACTN</name>
<dbReference type="SUPFAM" id="SSF56112">
    <property type="entry name" value="Protein kinase-like (PK-like)"/>
    <property type="match status" value="1"/>
</dbReference>
<dbReference type="InterPro" id="IPR017441">
    <property type="entry name" value="Protein_kinase_ATP_BS"/>
</dbReference>
<dbReference type="EC" id="2.7.11.1" evidence="2"/>
<protein>
    <recommendedName>
        <fullName evidence="2">non-specific serine/threonine protein kinase</fullName>
        <ecNumber evidence="2">2.7.11.1</ecNumber>
    </recommendedName>
</protein>
<evidence type="ECO:0000256" key="1">
    <source>
        <dbReference type="ARBA" id="ARBA00010886"/>
    </source>
</evidence>
<evidence type="ECO:0000256" key="4">
    <source>
        <dbReference type="ARBA" id="ARBA00022741"/>
    </source>
</evidence>
<evidence type="ECO:0000313" key="11">
    <source>
        <dbReference type="Proteomes" id="UP000318103"/>
    </source>
</evidence>
<dbReference type="InterPro" id="IPR050660">
    <property type="entry name" value="NEK_Ser/Thr_kinase"/>
</dbReference>
<feature type="binding site" evidence="7">
    <location>
        <position position="42"/>
    </location>
    <ligand>
        <name>ATP</name>
        <dbReference type="ChEBI" id="CHEBI:30616"/>
    </ligand>
</feature>
<dbReference type="Gene3D" id="3.30.200.20">
    <property type="entry name" value="Phosphorylase Kinase, domain 1"/>
    <property type="match status" value="1"/>
</dbReference>
<dbReference type="PANTHER" id="PTHR43671">
    <property type="entry name" value="SERINE/THREONINE-PROTEIN KINASE NEK"/>
    <property type="match status" value="1"/>
</dbReference>
<dbReference type="SUPFAM" id="SSF50998">
    <property type="entry name" value="Quinoprotein alcohol dehydrogenase-like"/>
    <property type="match status" value="2"/>
</dbReference>
<dbReference type="EMBL" id="VFNX01000001">
    <property type="protein sequence ID" value="TQK99185.1"/>
    <property type="molecule type" value="Genomic_DNA"/>
</dbReference>
<dbReference type="PROSITE" id="PS00108">
    <property type="entry name" value="PROTEIN_KINASE_ST"/>
    <property type="match status" value="1"/>
</dbReference>
<dbReference type="InterPro" id="IPR015943">
    <property type="entry name" value="WD40/YVTN_repeat-like_dom_sf"/>
</dbReference>
<dbReference type="Pfam" id="PF13360">
    <property type="entry name" value="PQQ_2"/>
    <property type="match status" value="1"/>
</dbReference>
<dbReference type="GO" id="GO:0005524">
    <property type="term" value="F:ATP binding"/>
    <property type="evidence" value="ECO:0007669"/>
    <property type="project" value="UniProtKB-UniRule"/>
</dbReference>
<dbReference type="Pfam" id="PF00069">
    <property type="entry name" value="Pkinase"/>
    <property type="match status" value="1"/>
</dbReference>
<dbReference type="InterPro" id="IPR000719">
    <property type="entry name" value="Prot_kinase_dom"/>
</dbReference>
<reference evidence="10 11" key="1">
    <citation type="submission" date="2019-06" db="EMBL/GenBank/DDBJ databases">
        <title>Sequencing the genomes of 1000 actinobacteria strains.</title>
        <authorList>
            <person name="Klenk H.-P."/>
        </authorList>
    </citation>
    <scope>NUCLEOTIDE SEQUENCE [LARGE SCALE GENOMIC DNA]</scope>
    <source>
        <strain evidence="10 11">DSM 41929</strain>
    </source>
</reference>
<proteinExistence type="inferred from homology"/>
<feature type="region of interest" description="Disordered" evidence="8">
    <location>
        <begin position="382"/>
        <end position="401"/>
    </location>
</feature>
<dbReference type="InterPro" id="IPR002372">
    <property type="entry name" value="PQQ_rpt_dom"/>
</dbReference>
<evidence type="ECO:0000259" key="9">
    <source>
        <dbReference type="PROSITE" id="PS50011"/>
    </source>
</evidence>
<evidence type="ECO:0000313" key="10">
    <source>
        <dbReference type="EMBL" id="TQK99185.1"/>
    </source>
</evidence>
<keyword evidence="5 10" id="KW-0418">Kinase</keyword>
<dbReference type="InterPro" id="IPR008271">
    <property type="entry name" value="Ser/Thr_kinase_AS"/>
</dbReference>
<dbReference type="Gene3D" id="2.130.10.10">
    <property type="entry name" value="YVTN repeat-like/Quinoprotein amine dehydrogenase"/>
    <property type="match status" value="2"/>
</dbReference>
<sequence>MALRDADPAEIGGYRIADRLGSGGMGVVYLARSASGRRLAVKVVHGQYADDDEFRLRFSREVAAARQVSGAFTAPVVDADADAPRPWMATLYIPGEDLGTHVRRHGALSPERLRELAAGLAEALRDIHRAGVVHRDLKPANVMLAEDGPRVIDFGISRAAESTAADALTQTGRVMGTPPFMSPEQFTSPHEVGPATDVFSLGAVLVYAATRRGPFDSASAWETATRVVEAEPDLDGVPDDLLPFVRLCLEKHPKARPNPGDLLHLLREGRLPAREPDTAPQDTVPARPHRRRWARWSAALAGALVLALAGTVTASRLTGDTRTGPSAALPAGWHAWQAHETDKQTNAGSAFASCAALDGGLLCAGDGLKAVRFSLTTGKVEWSRPTADHPDPNSSSSDAGLLGTHGHDLYTVAETQPRSAQTETYALQALDARTGKVRWSAATGDLAPAVTDGTAALTADGPIAIRADGRTYSLLDPATGTPRWKRTLPALHTAARRETCEITAARGHGYVLCLDFKRNRTTIASVGPARGETRWTVTARGILALAGEAGGRLVLVPTSLAPDAPYSPVTESYGRILLIGVADHAPHVVPLSRAVSADATPTVLDGTLYLTVNSGEIRAVDPVTGRTRWDTRSSVERPGPPAVWGDYVLIVSPGGRLAALDRRTGKEVHSLPGRDDRTDPVFVYSGSTPVTRGAALYVPYGVRAVYSVDLRHL</sequence>
<evidence type="ECO:0000256" key="3">
    <source>
        <dbReference type="ARBA" id="ARBA00022679"/>
    </source>
</evidence>
<dbReference type="SMART" id="SM00220">
    <property type="entry name" value="S_TKc"/>
    <property type="match status" value="1"/>
</dbReference>
<dbReference type="CDD" id="cd14014">
    <property type="entry name" value="STKc_PknB_like"/>
    <property type="match status" value="1"/>
</dbReference>
<keyword evidence="4 7" id="KW-0547">Nucleotide-binding</keyword>
<evidence type="ECO:0000256" key="6">
    <source>
        <dbReference type="ARBA" id="ARBA00022840"/>
    </source>
</evidence>
<accession>A0A542UJE0</accession>
<dbReference type="InterPro" id="IPR011047">
    <property type="entry name" value="Quinoprotein_ADH-like_sf"/>
</dbReference>
<keyword evidence="11" id="KW-1185">Reference proteome</keyword>
<comment type="similarity">
    <text evidence="1">Belongs to the protein kinase superfamily. NEK Ser/Thr protein kinase family. NIMA subfamily.</text>
</comment>
<feature type="domain" description="Protein kinase" evidence="9">
    <location>
        <begin position="14"/>
        <end position="267"/>
    </location>
</feature>
<keyword evidence="6 7" id="KW-0067">ATP-binding</keyword>
<evidence type="ECO:0000256" key="5">
    <source>
        <dbReference type="ARBA" id="ARBA00022777"/>
    </source>
</evidence>
<dbReference type="PROSITE" id="PS50011">
    <property type="entry name" value="PROTEIN_KINASE_DOM"/>
    <property type="match status" value="1"/>
</dbReference>
<dbReference type="Proteomes" id="UP000318103">
    <property type="component" value="Unassembled WGS sequence"/>
</dbReference>
<dbReference type="GO" id="GO:0004674">
    <property type="term" value="F:protein serine/threonine kinase activity"/>
    <property type="evidence" value="ECO:0007669"/>
    <property type="project" value="UniProtKB-KW"/>
</dbReference>
<gene>
    <name evidence="10" type="ORF">FB563_4245</name>
</gene>
<dbReference type="SMART" id="SM00564">
    <property type="entry name" value="PQQ"/>
    <property type="match status" value="3"/>
</dbReference>
<keyword evidence="3" id="KW-0808">Transferase</keyword>
<dbReference type="InterPro" id="IPR011009">
    <property type="entry name" value="Kinase-like_dom_sf"/>
</dbReference>
<organism evidence="10 11">
    <name type="scientific">Streptomyces puniciscabiei</name>
    <dbReference type="NCBI Taxonomy" id="164348"/>
    <lineage>
        <taxon>Bacteria</taxon>
        <taxon>Bacillati</taxon>
        <taxon>Actinomycetota</taxon>
        <taxon>Actinomycetes</taxon>
        <taxon>Kitasatosporales</taxon>
        <taxon>Streptomycetaceae</taxon>
        <taxon>Streptomyces</taxon>
    </lineage>
</organism>
<evidence type="ECO:0000256" key="2">
    <source>
        <dbReference type="ARBA" id="ARBA00012513"/>
    </source>
</evidence>
<dbReference type="PANTHER" id="PTHR43671:SF13">
    <property type="entry name" value="SERINE_THREONINE-PROTEIN KINASE NEK2"/>
    <property type="match status" value="1"/>
</dbReference>
<dbReference type="Gene3D" id="1.10.510.10">
    <property type="entry name" value="Transferase(Phosphotransferase) domain 1"/>
    <property type="match status" value="1"/>
</dbReference>
<keyword evidence="10" id="KW-0723">Serine/threonine-protein kinase</keyword>
<evidence type="ECO:0000256" key="7">
    <source>
        <dbReference type="PROSITE-ProRule" id="PRU10141"/>
    </source>
</evidence>
<dbReference type="OrthoDB" id="4300728at2"/>
<dbReference type="RefSeq" id="WP_055703543.1">
    <property type="nucleotide sequence ID" value="NZ_JBPJFI010000001.1"/>
</dbReference>
<dbReference type="InterPro" id="IPR018391">
    <property type="entry name" value="PQQ_b-propeller_rpt"/>
</dbReference>
<dbReference type="AlphaFoldDB" id="A0A542UJE0"/>